<keyword evidence="11" id="KW-0012">Acyltransferase</keyword>
<dbReference type="GO" id="GO:0043772">
    <property type="term" value="F:acyl-phosphate glycerol-3-phosphate acyltransferase activity"/>
    <property type="evidence" value="ECO:0007669"/>
    <property type="project" value="UniProtKB-UniRule"/>
</dbReference>
<evidence type="ECO:0000256" key="10">
    <source>
        <dbReference type="HAMAP-Rule" id="MF_01043"/>
    </source>
</evidence>
<dbReference type="HAMAP" id="MF_01043">
    <property type="entry name" value="PlsY"/>
    <property type="match status" value="1"/>
</dbReference>
<dbReference type="Proteomes" id="UP000005710">
    <property type="component" value="Unassembled WGS sequence"/>
</dbReference>
<keyword evidence="1 10" id="KW-1003">Cell membrane</keyword>
<dbReference type="GO" id="GO:0005886">
    <property type="term" value="C:plasma membrane"/>
    <property type="evidence" value="ECO:0007669"/>
    <property type="project" value="UniProtKB-SubCell"/>
</dbReference>
<name>K6QBV8_9FIRM</name>
<dbReference type="STRING" id="867903.ThesuDRAFT_00140"/>
<dbReference type="GO" id="GO:0008654">
    <property type="term" value="P:phospholipid biosynthetic process"/>
    <property type="evidence" value="ECO:0007669"/>
    <property type="project" value="UniProtKB-UniRule"/>
</dbReference>
<comment type="caution">
    <text evidence="11">The sequence shown here is derived from an EMBL/GenBank/DDBJ whole genome shotgun (WGS) entry which is preliminary data.</text>
</comment>
<comment type="similarity">
    <text evidence="10">Belongs to the PlsY family.</text>
</comment>
<comment type="function">
    <text evidence="10">Catalyzes the transfer of an acyl group from acyl-phosphate (acyl-PO(4)) to glycerol-3-phosphate (G3P) to form lysophosphatidic acid (LPA). This enzyme utilizes acyl-phosphate as fatty acyl donor, but not acyl-CoA or acyl-ACP.</text>
</comment>
<keyword evidence="7 10" id="KW-0472">Membrane</keyword>
<comment type="pathway">
    <text evidence="10">Lipid metabolism; phospholipid metabolism.</text>
</comment>
<dbReference type="HOGENOM" id="CLU_081254_7_1_9"/>
<keyword evidence="2 10" id="KW-0444">Lipid biosynthesis</keyword>
<comment type="catalytic activity">
    <reaction evidence="10">
        <text>an acyl phosphate + sn-glycerol 3-phosphate = a 1-acyl-sn-glycero-3-phosphate + phosphate</text>
        <dbReference type="Rhea" id="RHEA:34075"/>
        <dbReference type="ChEBI" id="CHEBI:43474"/>
        <dbReference type="ChEBI" id="CHEBI:57597"/>
        <dbReference type="ChEBI" id="CHEBI:57970"/>
        <dbReference type="ChEBI" id="CHEBI:59918"/>
        <dbReference type="EC" id="2.3.1.275"/>
    </reaction>
</comment>
<evidence type="ECO:0000313" key="11">
    <source>
        <dbReference type="EMBL" id="EKP93896.1"/>
    </source>
</evidence>
<proteinExistence type="inferred from homology"/>
<dbReference type="EC" id="2.3.1.275" evidence="10"/>
<feature type="transmembrane region" description="Helical" evidence="10">
    <location>
        <begin position="116"/>
        <end position="140"/>
    </location>
</feature>
<evidence type="ECO:0000256" key="6">
    <source>
        <dbReference type="ARBA" id="ARBA00023098"/>
    </source>
</evidence>
<keyword evidence="4 10" id="KW-0812">Transmembrane</keyword>
<dbReference type="PANTHER" id="PTHR30309">
    <property type="entry name" value="INNER MEMBRANE PROTEIN YGIH"/>
    <property type="match status" value="1"/>
</dbReference>
<dbReference type="EMBL" id="AENY02000004">
    <property type="protein sequence ID" value="EKP93896.1"/>
    <property type="molecule type" value="Genomic_DNA"/>
</dbReference>
<dbReference type="eggNOG" id="COG0344">
    <property type="taxonomic scope" value="Bacteria"/>
</dbReference>
<dbReference type="PANTHER" id="PTHR30309:SF0">
    <property type="entry name" value="GLYCEROL-3-PHOSPHATE ACYLTRANSFERASE-RELATED"/>
    <property type="match status" value="1"/>
</dbReference>
<keyword evidence="12" id="KW-1185">Reference proteome</keyword>
<sequence>MVFLAGMGWWGMAVLGYLLGSLPFGLWLVRATRGVDIRRYGSGNIGTTNVLRVAGPRVAALVLLADAAKGWLPVVLARAAGLGEPAAVLAGVAAMAGHSWSIWLGGKGGKGVATGLGVLLGLDPRVALAAFGVWIGVVALSRYSSLGSISAAASVPLWMILWHAPAAHLVFGVAAALVVLVRHRANIRRLLRGEELPITLKIDPRRE</sequence>
<evidence type="ECO:0000256" key="5">
    <source>
        <dbReference type="ARBA" id="ARBA00022989"/>
    </source>
</evidence>
<feature type="transmembrane region" description="Helical" evidence="10">
    <location>
        <begin position="160"/>
        <end position="181"/>
    </location>
</feature>
<protein>
    <recommendedName>
        <fullName evidence="10">Glycerol-3-phosphate acyltransferase</fullName>
    </recommendedName>
    <alternativeName>
        <fullName evidence="10">Acyl-PO4 G3P acyltransferase</fullName>
    </alternativeName>
    <alternativeName>
        <fullName evidence="10">Acyl-phosphate--glycerol-3-phosphate acyltransferase</fullName>
    </alternativeName>
    <alternativeName>
        <fullName evidence="10">G3P acyltransferase</fullName>
        <shortName evidence="10">GPAT</shortName>
        <ecNumber evidence="10">2.3.1.275</ecNumber>
    </alternativeName>
    <alternativeName>
        <fullName evidence="10">Lysophosphatidic acid synthase</fullName>
        <shortName evidence="10">LPA synthase</shortName>
    </alternativeName>
</protein>
<dbReference type="UniPathway" id="UPA00085"/>
<evidence type="ECO:0000256" key="2">
    <source>
        <dbReference type="ARBA" id="ARBA00022516"/>
    </source>
</evidence>
<comment type="caution">
    <text evidence="10">Lacks conserved residue(s) required for the propagation of feature annotation.</text>
</comment>
<feature type="transmembrane region" description="Helical" evidence="10">
    <location>
        <begin position="6"/>
        <end position="29"/>
    </location>
</feature>
<evidence type="ECO:0000256" key="7">
    <source>
        <dbReference type="ARBA" id="ARBA00023136"/>
    </source>
</evidence>
<dbReference type="NCBIfam" id="TIGR00023">
    <property type="entry name" value="glycerol-3-phosphate 1-O-acyltransferase PlsY"/>
    <property type="match status" value="1"/>
</dbReference>
<keyword evidence="6 10" id="KW-0443">Lipid metabolism</keyword>
<reference evidence="11" key="1">
    <citation type="submission" date="2010-10" db="EMBL/GenBank/DDBJ databases">
        <authorList>
            <consortium name="US DOE Joint Genome Institute (JGI-PGF)"/>
            <person name="Lucas S."/>
            <person name="Copeland A."/>
            <person name="Lapidus A."/>
            <person name="Bruce D."/>
            <person name="Goodwin L."/>
            <person name="Pitluck S."/>
            <person name="Kyrpides N."/>
            <person name="Mavromatis K."/>
            <person name="Detter J.C."/>
            <person name="Han C."/>
            <person name="Land M."/>
            <person name="Hauser L."/>
            <person name="Markowitz V."/>
            <person name="Cheng J.-F."/>
            <person name="Hugenholtz P."/>
            <person name="Woyke T."/>
            <person name="Wu D."/>
            <person name="Pukall R."/>
            <person name="Wahrenburg C."/>
            <person name="Brambilla E."/>
            <person name="Klenk H.-P."/>
            <person name="Eisen J.A."/>
        </authorList>
    </citation>
    <scope>NUCLEOTIDE SEQUENCE [LARGE SCALE GENOMIC DNA]</scope>
    <source>
        <strain evidence="11">DSM 13965</strain>
    </source>
</reference>
<evidence type="ECO:0000256" key="1">
    <source>
        <dbReference type="ARBA" id="ARBA00022475"/>
    </source>
</evidence>
<keyword evidence="5 10" id="KW-1133">Transmembrane helix</keyword>
<comment type="subunit">
    <text evidence="10">Probably interacts with PlsX.</text>
</comment>
<evidence type="ECO:0000256" key="3">
    <source>
        <dbReference type="ARBA" id="ARBA00022679"/>
    </source>
</evidence>
<dbReference type="Pfam" id="PF02660">
    <property type="entry name" value="G3P_acyltransf"/>
    <property type="match status" value="1"/>
</dbReference>
<dbReference type="AlphaFoldDB" id="K6QBV8"/>
<evidence type="ECO:0000256" key="4">
    <source>
        <dbReference type="ARBA" id="ARBA00022692"/>
    </source>
</evidence>
<comment type="subcellular location">
    <subcellularLocation>
        <location evidence="10">Cell membrane</location>
        <topology evidence="10">Multi-pass membrane protein</topology>
    </subcellularLocation>
</comment>
<evidence type="ECO:0000256" key="9">
    <source>
        <dbReference type="ARBA" id="ARBA00023264"/>
    </source>
</evidence>
<organism evidence="11 12">
    <name type="scientific">Thermaerobacter subterraneus DSM 13965</name>
    <dbReference type="NCBI Taxonomy" id="867903"/>
    <lineage>
        <taxon>Bacteria</taxon>
        <taxon>Bacillati</taxon>
        <taxon>Bacillota</taxon>
        <taxon>Clostridia</taxon>
        <taxon>Eubacteriales</taxon>
        <taxon>Clostridiales Family XVII. Incertae Sedis</taxon>
        <taxon>Thermaerobacter</taxon>
    </lineage>
</organism>
<evidence type="ECO:0000313" key="12">
    <source>
        <dbReference type="Proteomes" id="UP000005710"/>
    </source>
</evidence>
<dbReference type="InterPro" id="IPR003811">
    <property type="entry name" value="G3P_acylTferase_PlsY"/>
</dbReference>
<gene>
    <name evidence="10" type="primary">plsY</name>
    <name evidence="11" type="ORF">ThesuDRAFT_00140</name>
</gene>
<evidence type="ECO:0000256" key="8">
    <source>
        <dbReference type="ARBA" id="ARBA00023209"/>
    </source>
</evidence>
<keyword evidence="8 10" id="KW-0594">Phospholipid biosynthesis</keyword>
<dbReference type="SMART" id="SM01207">
    <property type="entry name" value="G3P_acyltransf"/>
    <property type="match status" value="1"/>
</dbReference>
<reference evidence="11" key="2">
    <citation type="submission" date="2012-10" db="EMBL/GenBank/DDBJ databases">
        <title>Improved high-quality draft of Thermaerobacter subterraneus C21, DSM 13965.</title>
        <authorList>
            <consortium name="DOE Joint Genome Institute"/>
            <person name="Eisen J."/>
            <person name="Huntemann M."/>
            <person name="Wei C.-L."/>
            <person name="Han J."/>
            <person name="Detter J.C."/>
            <person name="Han C."/>
            <person name="Tapia R."/>
            <person name="Chen A."/>
            <person name="Kyrpides N."/>
            <person name="Mavromatis K."/>
            <person name="Markowitz V."/>
            <person name="Szeto E."/>
            <person name="Ivanova N."/>
            <person name="Mikhailova N."/>
            <person name="Ovchinnikova G."/>
            <person name="Pagani I."/>
            <person name="Pati A."/>
            <person name="Goodwin L."/>
            <person name="Nordberg H.P."/>
            <person name="Cantor M.N."/>
            <person name="Hua S.X."/>
            <person name="Woyke T."/>
            <person name="Eisen J."/>
            <person name="Klenk H.-P."/>
        </authorList>
    </citation>
    <scope>NUCLEOTIDE SEQUENCE [LARGE SCALE GENOMIC DNA]</scope>
    <source>
        <strain evidence="11">DSM 13965</strain>
    </source>
</reference>
<keyword evidence="3 10" id="KW-0808">Transferase</keyword>
<keyword evidence="9 10" id="KW-1208">Phospholipid metabolism</keyword>
<accession>K6QBV8</accession>